<dbReference type="PANTHER" id="PTHR20982:SF3">
    <property type="entry name" value="MITOCHONDRIAL RIBOSOME RECYCLING FACTOR PSEUDO 1"/>
    <property type="match status" value="1"/>
</dbReference>
<proteinExistence type="inferred from homology"/>
<evidence type="ECO:0000256" key="1">
    <source>
        <dbReference type="ARBA" id="ARBA00005912"/>
    </source>
</evidence>
<dbReference type="NCBIfam" id="TIGR00496">
    <property type="entry name" value="frr"/>
    <property type="match status" value="1"/>
</dbReference>
<dbReference type="Gene3D" id="1.10.132.20">
    <property type="entry name" value="Ribosome-recycling factor"/>
    <property type="match status" value="1"/>
</dbReference>
<keyword evidence="3" id="KW-0963">Cytoplasm</keyword>
<evidence type="ECO:0000313" key="5">
    <source>
        <dbReference type="EMBL" id="MES1930366.1"/>
    </source>
</evidence>
<dbReference type="InterPro" id="IPR023584">
    <property type="entry name" value="Ribosome_recyc_fac_dom"/>
</dbReference>
<comment type="caution">
    <text evidence="5">The sequence shown here is derived from an EMBL/GenBank/DDBJ whole genome shotgun (WGS) entry which is preliminary data.</text>
</comment>
<dbReference type="CDD" id="cd00520">
    <property type="entry name" value="RRF"/>
    <property type="match status" value="1"/>
</dbReference>
<dbReference type="Proteomes" id="UP001460888">
    <property type="component" value="Unassembled WGS sequence"/>
</dbReference>
<evidence type="ECO:0000259" key="4">
    <source>
        <dbReference type="Pfam" id="PF01765"/>
    </source>
</evidence>
<reference evidence="5 6" key="1">
    <citation type="submission" date="2013-03" db="EMBL/GenBank/DDBJ databases">
        <title>Salinisphaera dokdonensis CL-ES53 Genome Sequencing.</title>
        <authorList>
            <person name="Li C."/>
            <person name="Lai Q."/>
            <person name="Shao Z."/>
        </authorList>
    </citation>
    <scope>NUCLEOTIDE SEQUENCE [LARGE SCALE GENOMIC DNA]</scope>
    <source>
        <strain evidence="5 6">CL-ES53</strain>
    </source>
</reference>
<accession>A0ABV2B3D3</accession>
<keyword evidence="6" id="KW-1185">Reference proteome</keyword>
<gene>
    <name evidence="3 5" type="primary">frr</name>
    <name evidence="5" type="ORF">SADO_13963</name>
</gene>
<comment type="similarity">
    <text evidence="1 3">Belongs to the RRF family.</text>
</comment>
<comment type="function">
    <text evidence="3">Responsible for the release of ribosomes from messenger RNA at the termination of protein biosynthesis. May increase the efficiency of translation by recycling ribosomes from one round of translation to another.</text>
</comment>
<evidence type="ECO:0000313" key="6">
    <source>
        <dbReference type="Proteomes" id="UP001460888"/>
    </source>
</evidence>
<feature type="domain" description="Ribosome recycling factor" evidence="4">
    <location>
        <begin position="21"/>
        <end position="183"/>
    </location>
</feature>
<dbReference type="SUPFAM" id="SSF55194">
    <property type="entry name" value="Ribosome recycling factor, RRF"/>
    <property type="match status" value="1"/>
</dbReference>
<dbReference type="InterPro" id="IPR036191">
    <property type="entry name" value="RRF_sf"/>
</dbReference>
<comment type="subcellular location">
    <subcellularLocation>
        <location evidence="3">Cytoplasm</location>
    </subcellularLocation>
</comment>
<dbReference type="PANTHER" id="PTHR20982">
    <property type="entry name" value="RIBOSOME RECYCLING FACTOR"/>
    <property type="match status" value="1"/>
</dbReference>
<dbReference type="EMBL" id="APND01000004">
    <property type="protein sequence ID" value="MES1930366.1"/>
    <property type="molecule type" value="Genomic_DNA"/>
</dbReference>
<dbReference type="Pfam" id="PF01765">
    <property type="entry name" value="RRF"/>
    <property type="match status" value="1"/>
</dbReference>
<dbReference type="Gene3D" id="3.30.1360.40">
    <property type="match status" value="1"/>
</dbReference>
<sequence length="185" mass="20867">MIDEIYSDAEQRMDKTINVMRDNFSKIRTGRASTSLLDHVTVDYYGADVPLNQAANVSLEDARTISIQPWEKTMVQPIEKAIMKADLGLNPSTAGQVIRVVLPPLTEDRRKDLVKVIRAEAEDGRVAVRNIRRDANSTLKELVNEKEISADDQHGGETRVQQLTDKHIARIDSLLEDKEQEIMTV</sequence>
<dbReference type="HAMAP" id="MF_00040">
    <property type="entry name" value="RRF"/>
    <property type="match status" value="1"/>
</dbReference>
<evidence type="ECO:0000256" key="2">
    <source>
        <dbReference type="ARBA" id="ARBA00022917"/>
    </source>
</evidence>
<evidence type="ECO:0000256" key="3">
    <source>
        <dbReference type="HAMAP-Rule" id="MF_00040"/>
    </source>
</evidence>
<organism evidence="5 6">
    <name type="scientific">Salinisphaera dokdonensis CL-ES53</name>
    <dbReference type="NCBI Taxonomy" id="1304272"/>
    <lineage>
        <taxon>Bacteria</taxon>
        <taxon>Pseudomonadati</taxon>
        <taxon>Pseudomonadota</taxon>
        <taxon>Gammaproteobacteria</taxon>
        <taxon>Salinisphaerales</taxon>
        <taxon>Salinisphaeraceae</taxon>
        <taxon>Salinisphaera</taxon>
    </lineage>
</organism>
<dbReference type="InterPro" id="IPR002661">
    <property type="entry name" value="Ribosome_recyc_fac"/>
</dbReference>
<name>A0ABV2B3D3_9GAMM</name>
<protein>
    <recommendedName>
        <fullName evidence="3">Ribosome-recycling factor</fullName>
        <shortName evidence="3">RRF</shortName>
    </recommendedName>
    <alternativeName>
        <fullName evidence="3">Ribosome-releasing factor</fullName>
    </alternativeName>
</protein>
<keyword evidence="2 3" id="KW-0648">Protein biosynthesis</keyword>
<dbReference type="RefSeq" id="WP_353112503.1">
    <property type="nucleotide sequence ID" value="NZ_APND01000004.1"/>
</dbReference>